<dbReference type="STRING" id="931626.Awo_c33150"/>
<dbReference type="HOGENOM" id="CLU_013985_3_6_9"/>
<dbReference type="SUPFAM" id="SSF55729">
    <property type="entry name" value="Acyl-CoA N-acyltransferases (Nat)"/>
    <property type="match status" value="1"/>
</dbReference>
<organism evidence="2 3">
    <name type="scientific">Acetobacterium woodii (strain ATCC 29683 / DSM 1030 / JCM 2381 / KCTC 1655 / WB1)</name>
    <dbReference type="NCBI Taxonomy" id="931626"/>
    <lineage>
        <taxon>Bacteria</taxon>
        <taxon>Bacillati</taxon>
        <taxon>Bacillota</taxon>
        <taxon>Clostridia</taxon>
        <taxon>Eubacteriales</taxon>
        <taxon>Eubacteriaceae</taxon>
        <taxon>Acetobacterium</taxon>
    </lineage>
</organism>
<keyword evidence="3" id="KW-1185">Reference proteome</keyword>
<feature type="domain" description="N-acetyltransferase" evidence="1">
    <location>
        <begin position="16"/>
        <end position="184"/>
    </location>
</feature>
<reference evidence="3" key="1">
    <citation type="submission" date="2011-07" db="EMBL/GenBank/DDBJ databases">
        <title>Complete genome sequence of Acetobacterium woodii.</title>
        <authorList>
            <person name="Poehlein A."/>
            <person name="Schmidt S."/>
            <person name="Kaster A.-K."/>
            <person name="Goenrich M."/>
            <person name="Vollmers J."/>
            <person name="Thuermer A."/>
            <person name="Gottschalk G."/>
            <person name="Thauer R.K."/>
            <person name="Daniel R."/>
            <person name="Mueller V."/>
        </authorList>
    </citation>
    <scope>NUCLEOTIDE SEQUENCE [LARGE SCALE GENOMIC DNA]</scope>
    <source>
        <strain evidence="3">ATCC 29683 / DSM 1030 / JCM 2381 / KCTC 1655 / WB1</strain>
    </source>
</reference>
<dbReference type="KEGG" id="awo:Awo_c33150"/>
<dbReference type="Gene3D" id="3.40.630.30">
    <property type="match status" value="1"/>
</dbReference>
<evidence type="ECO:0000313" key="3">
    <source>
        <dbReference type="Proteomes" id="UP000007177"/>
    </source>
</evidence>
<dbReference type="OrthoDB" id="9798081at2"/>
<dbReference type="PANTHER" id="PTHR43792:SF9">
    <property type="entry name" value="RIBOSOMAL-PROTEIN-ALANINE ACETYLTRANSFERASE"/>
    <property type="match status" value="1"/>
</dbReference>
<reference evidence="2 3" key="2">
    <citation type="journal article" date="2012" name="PLoS ONE">
        <title>An ancient pathway combining carbon dioxide fixation with the generation and utilization of a sodium ion gradient for ATP synthesis.</title>
        <authorList>
            <person name="Poehlein A."/>
            <person name="Schmidt S."/>
            <person name="Kaster A.K."/>
            <person name="Goenrich M."/>
            <person name="Vollmers J."/>
            <person name="Thurmer A."/>
            <person name="Bertsch J."/>
            <person name="Schuchmann K."/>
            <person name="Voigt B."/>
            <person name="Hecker M."/>
            <person name="Daniel R."/>
            <person name="Thauer R.K."/>
            <person name="Gottschalk G."/>
            <person name="Muller V."/>
        </authorList>
    </citation>
    <scope>NUCLEOTIDE SEQUENCE [LARGE SCALE GENOMIC DNA]</scope>
    <source>
        <strain evidence="3">ATCC 29683 / DSM 1030 / JCM 2381 / KCTC 1655 / WB1</strain>
    </source>
</reference>
<dbReference type="eggNOG" id="COG1670">
    <property type="taxonomic scope" value="Bacteria"/>
</dbReference>
<dbReference type="EC" id="2.3.1.-" evidence="2"/>
<dbReference type="GO" id="GO:0008999">
    <property type="term" value="F:protein-N-terminal-alanine acetyltransferase activity"/>
    <property type="evidence" value="ECO:0007669"/>
    <property type="project" value="TreeGrafter"/>
</dbReference>
<dbReference type="RefSeq" id="WP_014357638.1">
    <property type="nucleotide sequence ID" value="NC_016894.1"/>
</dbReference>
<dbReference type="InterPro" id="IPR016181">
    <property type="entry name" value="Acyl_CoA_acyltransferase"/>
</dbReference>
<proteinExistence type="predicted"/>
<dbReference type="PROSITE" id="PS51186">
    <property type="entry name" value="GNAT"/>
    <property type="match status" value="1"/>
</dbReference>
<dbReference type="GO" id="GO:0005737">
    <property type="term" value="C:cytoplasm"/>
    <property type="evidence" value="ECO:0007669"/>
    <property type="project" value="TreeGrafter"/>
</dbReference>
<dbReference type="InterPro" id="IPR000182">
    <property type="entry name" value="GNAT_dom"/>
</dbReference>
<protein>
    <submittedName>
        <fullName evidence="2">Acetyltransferase GNAT family</fullName>
        <ecNumber evidence="2">2.3.1.-</ecNumber>
    </submittedName>
</protein>
<sequence>MINLYDQFPQIMTDKVILRKIEETDIEKLFEIYSNKNIFDYIPGDVKKSRVTVLKMIGHFERDFTKGKTIFLGICLTEAPAEIVGIAEIFDYDKKVNMVTIGYRINENNWHKGIATQAVEAIVEYLFNTCEINRIQAFVMPENANSHKVLQKNKFVYEGVMRQSQYWKNRGIVDLAVYSRLHSDKNDI</sequence>
<gene>
    <name evidence="2" type="ordered locus">Awo_c33150</name>
</gene>
<evidence type="ECO:0000259" key="1">
    <source>
        <dbReference type="PROSITE" id="PS51186"/>
    </source>
</evidence>
<keyword evidence="2" id="KW-0808">Transferase</keyword>
<dbReference type="EMBL" id="CP002987">
    <property type="protein sequence ID" value="AFA50043.1"/>
    <property type="molecule type" value="Genomic_DNA"/>
</dbReference>
<name>H6LKT4_ACEWD</name>
<accession>H6LKT4</accession>
<dbReference type="PANTHER" id="PTHR43792">
    <property type="entry name" value="GNAT FAMILY, PUTATIVE (AFU_ORTHOLOGUE AFUA_3G00765)-RELATED-RELATED"/>
    <property type="match status" value="1"/>
</dbReference>
<dbReference type="AlphaFoldDB" id="H6LKT4"/>
<dbReference type="Proteomes" id="UP000007177">
    <property type="component" value="Chromosome"/>
</dbReference>
<evidence type="ECO:0000313" key="2">
    <source>
        <dbReference type="EMBL" id="AFA50043.1"/>
    </source>
</evidence>
<dbReference type="InterPro" id="IPR051531">
    <property type="entry name" value="N-acetyltransferase"/>
</dbReference>
<dbReference type="Pfam" id="PF13302">
    <property type="entry name" value="Acetyltransf_3"/>
    <property type="match status" value="1"/>
</dbReference>
<keyword evidence="2" id="KW-0012">Acyltransferase</keyword>